<keyword evidence="1" id="KW-0472">Membrane</keyword>
<evidence type="ECO:0000313" key="3">
    <source>
        <dbReference type="Proteomes" id="UP000002735"/>
    </source>
</evidence>
<organism evidence="2 3">
    <name type="scientific">Dickeya chrysanthemi (strain Ech1591)</name>
    <name type="common">Dickeya zeae (strain Ech1591)</name>
    <dbReference type="NCBI Taxonomy" id="561229"/>
    <lineage>
        <taxon>Bacteria</taxon>
        <taxon>Pseudomonadati</taxon>
        <taxon>Pseudomonadota</taxon>
        <taxon>Gammaproteobacteria</taxon>
        <taxon>Enterobacterales</taxon>
        <taxon>Pectobacteriaceae</taxon>
        <taxon>Dickeya</taxon>
    </lineage>
</organism>
<name>C6CND0_DICC1</name>
<dbReference type="KEGG" id="dze:Dd1591_3923"/>
<feature type="transmembrane region" description="Helical" evidence="1">
    <location>
        <begin position="20"/>
        <end position="38"/>
    </location>
</feature>
<dbReference type="Proteomes" id="UP000002735">
    <property type="component" value="Chromosome"/>
</dbReference>
<accession>C6CND0</accession>
<keyword evidence="1" id="KW-0812">Transmembrane</keyword>
<dbReference type="EMBL" id="CP001655">
    <property type="protein sequence ID" value="ACT08723.1"/>
    <property type="molecule type" value="Genomic_DNA"/>
</dbReference>
<proteinExistence type="predicted"/>
<gene>
    <name evidence="2" type="ordered locus">Dd1591_3923</name>
</gene>
<reference evidence="2 3" key="1">
    <citation type="submission" date="2009-06" db="EMBL/GenBank/DDBJ databases">
        <title>Complete sequence of Dickeya zeae Ech1591.</title>
        <authorList>
            <consortium name="US DOE Joint Genome Institute"/>
            <person name="Lucas S."/>
            <person name="Copeland A."/>
            <person name="Lapidus A."/>
            <person name="Glavina del Rio T."/>
            <person name="Tice H."/>
            <person name="Bruce D."/>
            <person name="Goodwin L."/>
            <person name="Pitluck S."/>
            <person name="Chertkov O."/>
            <person name="Brettin T."/>
            <person name="Detter J.C."/>
            <person name="Han C."/>
            <person name="Larimer F."/>
            <person name="Land M."/>
            <person name="Hauser L."/>
            <person name="Kyrpides N."/>
            <person name="Ovchinnikova G."/>
            <person name="Balakrishnan V."/>
            <person name="Glasner J."/>
            <person name="Perna N.T."/>
        </authorList>
    </citation>
    <scope>NUCLEOTIDE SEQUENCE [LARGE SCALE GENOMIC DNA]</scope>
    <source>
        <strain evidence="2 3">Ech1591</strain>
    </source>
</reference>
<keyword evidence="1" id="KW-1133">Transmembrane helix</keyword>
<evidence type="ECO:0000313" key="2">
    <source>
        <dbReference type="EMBL" id="ACT08723.1"/>
    </source>
</evidence>
<dbReference type="HOGENOM" id="CLU_3167359_0_0_6"/>
<protein>
    <submittedName>
        <fullName evidence="2">Uncharacterized protein</fullName>
    </submittedName>
</protein>
<sequence>MRPVFYKIVDAYDIISYKIISKIVFMVVLVMRMVSIDLQCRFSNSMR</sequence>
<dbReference type="AlphaFoldDB" id="C6CND0"/>
<dbReference type="STRING" id="561229.Dd1591_3923"/>
<evidence type="ECO:0000256" key="1">
    <source>
        <dbReference type="SAM" id="Phobius"/>
    </source>
</evidence>